<organism evidence="4 5">
    <name type="scientific">Hibiscus syriacus</name>
    <name type="common">Rose of Sharon</name>
    <dbReference type="NCBI Taxonomy" id="106335"/>
    <lineage>
        <taxon>Eukaryota</taxon>
        <taxon>Viridiplantae</taxon>
        <taxon>Streptophyta</taxon>
        <taxon>Embryophyta</taxon>
        <taxon>Tracheophyta</taxon>
        <taxon>Spermatophyta</taxon>
        <taxon>Magnoliopsida</taxon>
        <taxon>eudicotyledons</taxon>
        <taxon>Gunneridae</taxon>
        <taxon>Pentapetalae</taxon>
        <taxon>rosids</taxon>
        <taxon>malvids</taxon>
        <taxon>Malvales</taxon>
        <taxon>Malvaceae</taxon>
        <taxon>Malvoideae</taxon>
        <taxon>Hibiscus</taxon>
    </lineage>
</organism>
<dbReference type="InterPro" id="IPR012394">
    <property type="entry name" value="Aldehyde_DH_NAD(P)"/>
</dbReference>
<gene>
    <name evidence="4" type="ORF">F3Y22_tig00110557pilonHSYRG00126</name>
</gene>
<dbReference type="Gene3D" id="3.40.605.10">
    <property type="entry name" value="Aldehyde Dehydrogenase, Chain A, domain 1"/>
    <property type="match status" value="2"/>
</dbReference>
<keyword evidence="2" id="KW-0560">Oxidoreductase</keyword>
<dbReference type="PANTHER" id="PTHR43570:SF30">
    <property type="entry name" value="ALDEHYDE DEHYDROGENASE"/>
    <property type="match status" value="1"/>
</dbReference>
<dbReference type="InterPro" id="IPR016163">
    <property type="entry name" value="Ald_DH_C"/>
</dbReference>
<dbReference type="Gene3D" id="3.40.309.10">
    <property type="entry name" value="Aldehyde Dehydrogenase, Chain A, domain 2"/>
    <property type="match status" value="2"/>
</dbReference>
<dbReference type="EMBL" id="VEPZ02001029">
    <property type="protein sequence ID" value="KAE8700265.1"/>
    <property type="molecule type" value="Genomic_DNA"/>
</dbReference>
<evidence type="ECO:0000256" key="2">
    <source>
        <dbReference type="ARBA" id="ARBA00023002"/>
    </source>
</evidence>
<dbReference type="InterPro" id="IPR016161">
    <property type="entry name" value="Ald_DH/histidinol_DH"/>
</dbReference>
<name>A0A6A3AAT6_HIBSY</name>
<proteinExistence type="inferred from homology"/>
<dbReference type="GO" id="GO:0005737">
    <property type="term" value="C:cytoplasm"/>
    <property type="evidence" value="ECO:0007669"/>
    <property type="project" value="TreeGrafter"/>
</dbReference>
<dbReference type="Proteomes" id="UP000436088">
    <property type="component" value="Unassembled WGS sequence"/>
</dbReference>
<evidence type="ECO:0000313" key="4">
    <source>
        <dbReference type="EMBL" id="KAE8700265.1"/>
    </source>
</evidence>
<dbReference type="InterPro" id="IPR016162">
    <property type="entry name" value="Ald_DH_N"/>
</dbReference>
<feature type="domain" description="Aldehyde dehydrogenase" evidence="3">
    <location>
        <begin position="101"/>
        <end position="329"/>
    </location>
</feature>
<comment type="caution">
    <text evidence="4">The sequence shown here is derived from an EMBL/GenBank/DDBJ whole genome shotgun (WGS) entry which is preliminary data.</text>
</comment>
<protein>
    <submittedName>
        <fullName evidence="4">Copper/zinc superoxide dismutase 1</fullName>
    </submittedName>
</protein>
<sequence length="600" mass="67936">MERDLGKEIMEVRECHRNGNTKPISWRRSQLQALKTFLLHYEVQISRALNLDLGKHYVEAFRDEVGRNPTQTLLVPIPIDNETILGAFNRSHSCRKCCRFKTIRDGPACSSLLANTLPKYLDNQAIKVIEGGPAVGQHLLQQKWDKIFFTGFQNFKSVELMVGSANVGRMIMSEAAKNLTPVTLELGGKCPAILDSLSWSWDTEVAIKRIVGAKYGSCAGQACISIDYVLVERSFSSTTVELLKAIISTMYGDNPRESHSVARIVNKHHFLRLKNILTDQVFIVYGGSTDEDSLYIETTILADPPLESAIMTEEVFGPLLPIITVRNIETLRKEDIYRLISSSSSLQGAVPFHLLKNQGLFWQLNRIEDGIDFINSRPKPLAIYAFTKNEVLRKRIVSETSSGSVVFNDAIIRFAVDTIPFWGIGESGMGKYHGKFSFDTFTHYKAVVRRSFLTDFWYRFPPWNNHKMELLEDSFGYDYFGLLLVILGLKKSRKAFHVLAVIRRWWKSYSNNKAVAVTEKEVVVIYSSKVMGVKEMVAVVTCNSTEMMAVVTYNSKEVAVVMVTCKCREVAVVMVTCKCREVVEREMREEVIYSSMVVKG</sequence>
<comment type="similarity">
    <text evidence="1">Belongs to the aldehyde dehydrogenase family.</text>
</comment>
<feature type="domain" description="Aldehyde dehydrogenase" evidence="3">
    <location>
        <begin position="365"/>
        <end position="447"/>
    </location>
</feature>
<reference evidence="4" key="1">
    <citation type="submission" date="2019-09" db="EMBL/GenBank/DDBJ databases">
        <title>Draft genome information of white flower Hibiscus syriacus.</title>
        <authorList>
            <person name="Kim Y.-M."/>
        </authorList>
    </citation>
    <scope>NUCLEOTIDE SEQUENCE [LARGE SCALE GENOMIC DNA]</scope>
    <source>
        <strain evidence="4">YM2019G1</strain>
    </source>
</reference>
<dbReference type="SUPFAM" id="SSF53720">
    <property type="entry name" value="ALDH-like"/>
    <property type="match status" value="2"/>
</dbReference>
<evidence type="ECO:0000256" key="1">
    <source>
        <dbReference type="ARBA" id="ARBA00009986"/>
    </source>
</evidence>
<dbReference type="PANTHER" id="PTHR43570">
    <property type="entry name" value="ALDEHYDE DEHYDROGENASE"/>
    <property type="match status" value="1"/>
</dbReference>
<dbReference type="InterPro" id="IPR015590">
    <property type="entry name" value="Aldehyde_DH_dom"/>
</dbReference>
<evidence type="ECO:0000259" key="3">
    <source>
        <dbReference type="Pfam" id="PF00171"/>
    </source>
</evidence>
<accession>A0A6A3AAT6</accession>
<evidence type="ECO:0000313" key="5">
    <source>
        <dbReference type="Proteomes" id="UP000436088"/>
    </source>
</evidence>
<dbReference type="Pfam" id="PF00171">
    <property type="entry name" value="Aldedh"/>
    <property type="match status" value="2"/>
</dbReference>
<dbReference type="AlphaFoldDB" id="A0A6A3AAT6"/>
<keyword evidence="5" id="KW-1185">Reference proteome</keyword>
<dbReference type="GO" id="GO:0004029">
    <property type="term" value="F:aldehyde dehydrogenase (NAD+) activity"/>
    <property type="evidence" value="ECO:0007669"/>
    <property type="project" value="TreeGrafter"/>
</dbReference>
<dbReference type="GO" id="GO:0006081">
    <property type="term" value="P:aldehyde metabolic process"/>
    <property type="evidence" value="ECO:0007669"/>
    <property type="project" value="InterPro"/>
</dbReference>